<dbReference type="Pfam" id="PF01522">
    <property type="entry name" value="Polysacc_deac_1"/>
    <property type="match status" value="1"/>
</dbReference>
<dbReference type="Proteomes" id="UP001236369">
    <property type="component" value="Unassembled WGS sequence"/>
</dbReference>
<dbReference type="PANTHER" id="PTHR34216">
    <property type="match status" value="1"/>
</dbReference>
<dbReference type="EMBL" id="JAUSVV010000007">
    <property type="protein sequence ID" value="MDQ0443695.1"/>
    <property type="molecule type" value="Genomic_DNA"/>
</dbReference>
<dbReference type="RefSeq" id="WP_238252530.1">
    <property type="nucleotide sequence ID" value="NZ_BPQX01000055.1"/>
</dbReference>
<evidence type="ECO:0000313" key="9">
    <source>
        <dbReference type="Proteomes" id="UP001236369"/>
    </source>
</evidence>
<organism evidence="8 9">
    <name type="scientific">Methylobacterium persicinum</name>
    <dbReference type="NCBI Taxonomy" id="374426"/>
    <lineage>
        <taxon>Bacteria</taxon>
        <taxon>Pseudomonadati</taxon>
        <taxon>Pseudomonadota</taxon>
        <taxon>Alphaproteobacteria</taxon>
        <taxon>Hyphomicrobiales</taxon>
        <taxon>Methylobacteriaceae</taxon>
        <taxon>Methylobacterium</taxon>
    </lineage>
</organism>
<dbReference type="SUPFAM" id="SSF88713">
    <property type="entry name" value="Glycoside hydrolase/deacetylase"/>
    <property type="match status" value="1"/>
</dbReference>
<dbReference type="Gene3D" id="3.20.20.370">
    <property type="entry name" value="Glycoside hydrolase/deacetylase"/>
    <property type="match status" value="1"/>
</dbReference>
<dbReference type="InterPro" id="IPR002509">
    <property type="entry name" value="NODB_dom"/>
</dbReference>
<evidence type="ECO:0000256" key="1">
    <source>
        <dbReference type="ARBA" id="ARBA00003236"/>
    </source>
</evidence>
<evidence type="ECO:0000313" key="8">
    <source>
        <dbReference type="EMBL" id="MDQ0443695.1"/>
    </source>
</evidence>
<comment type="function">
    <text evidence="1">Is involved in generating a small heat-stable compound (Nod), an acylated oligomer of N-acetylglucosamine, that stimulates mitosis in various plant protoplasts.</text>
</comment>
<gene>
    <name evidence="8" type="ORF">QO016_003200</name>
</gene>
<dbReference type="PANTHER" id="PTHR34216:SF7">
    <property type="entry name" value="POLY-BETA-1,6-N-ACETYL-D-GLUCOSAMINE N-DEACETYLASE"/>
    <property type="match status" value="1"/>
</dbReference>
<protein>
    <recommendedName>
        <fullName evidence="3">Chitooligosaccharide deacetylase</fullName>
    </recommendedName>
    <alternativeName>
        <fullName evidence="5">Nodulation protein B</fullName>
    </alternativeName>
</protein>
<name>A0ABU0HPP5_9HYPH</name>
<keyword evidence="4" id="KW-0732">Signal</keyword>
<evidence type="ECO:0000259" key="7">
    <source>
        <dbReference type="PROSITE" id="PS51677"/>
    </source>
</evidence>
<comment type="similarity">
    <text evidence="2">Belongs to the polysaccharide deacetylase family.</text>
</comment>
<sequence length="389" mass="42066">MASLDPPPEPAPPSWNHRFYAAGFQAIVGLAAHRWLAPLARGRGIVLAFHHVRPWRKEAFTPNRFLEITPAFLEEILDALDGEGFEVVPLSDVPGRLAAPRTGRPFAALTFDDGYRDVIEHAWPILARRGVPWAMFVTGDFADGRGRLWWRELELAVARLDGIAPEASGLETWLDTCGPAAKARAYRVLYGAMMRGTEDALLDRTRRLAEAAGVDVAGIVPTLCADWDELRRLAADPSVTFGSHTLSHAILAKRGTAEARTEIAESRKAIADRLGRPVDHIAYPLGGPREAGPREFSMARDSGYAIGLTTRPGHVGARHRSAPTALPRVSMNGHHQTGAALLSLLSGVPFVAHDIARAARRAAAPRAGDTGTHRETSTGIGAEAETPWT</sequence>
<comment type="caution">
    <text evidence="8">The sequence shown here is derived from an EMBL/GenBank/DDBJ whole genome shotgun (WGS) entry which is preliminary data.</text>
</comment>
<dbReference type="PROSITE" id="PS51677">
    <property type="entry name" value="NODB"/>
    <property type="match status" value="1"/>
</dbReference>
<proteinExistence type="inferred from homology"/>
<evidence type="ECO:0000256" key="5">
    <source>
        <dbReference type="ARBA" id="ARBA00032976"/>
    </source>
</evidence>
<accession>A0ABU0HPP5</accession>
<evidence type="ECO:0000256" key="2">
    <source>
        <dbReference type="ARBA" id="ARBA00010973"/>
    </source>
</evidence>
<evidence type="ECO:0000256" key="3">
    <source>
        <dbReference type="ARBA" id="ARBA00020071"/>
    </source>
</evidence>
<keyword evidence="9" id="KW-1185">Reference proteome</keyword>
<feature type="region of interest" description="Disordered" evidence="6">
    <location>
        <begin position="362"/>
        <end position="389"/>
    </location>
</feature>
<feature type="domain" description="NodB homology" evidence="7">
    <location>
        <begin position="105"/>
        <end position="389"/>
    </location>
</feature>
<reference evidence="8 9" key="1">
    <citation type="submission" date="2023-07" db="EMBL/GenBank/DDBJ databases">
        <title>Genomic Encyclopedia of Type Strains, Phase IV (KMG-IV): sequencing the most valuable type-strain genomes for metagenomic binning, comparative biology and taxonomic classification.</title>
        <authorList>
            <person name="Goeker M."/>
        </authorList>
    </citation>
    <scope>NUCLEOTIDE SEQUENCE [LARGE SCALE GENOMIC DNA]</scope>
    <source>
        <strain evidence="8 9">DSM 19562</strain>
    </source>
</reference>
<evidence type="ECO:0000256" key="4">
    <source>
        <dbReference type="ARBA" id="ARBA00022729"/>
    </source>
</evidence>
<dbReference type="InterPro" id="IPR011330">
    <property type="entry name" value="Glyco_hydro/deAcase_b/a-brl"/>
</dbReference>
<dbReference type="InterPro" id="IPR051398">
    <property type="entry name" value="Polysacch_Deacetylase"/>
</dbReference>
<evidence type="ECO:0000256" key="6">
    <source>
        <dbReference type="SAM" id="MobiDB-lite"/>
    </source>
</evidence>